<dbReference type="InterPro" id="IPR046350">
    <property type="entry name" value="Cystatin_sf"/>
</dbReference>
<feature type="region of interest" description="Disordered" evidence="1">
    <location>
        <begin position="36"/>
        <end position="73"/>
    </location>
</feature>
<dbReference type="Proteomes" id="UP001237642">
    <property type="component" value="Unassembled WGS sequence"/>
</dbReference>
<evidence type="ECO:0000256" key="1">
    <source>
        <dbReference type="SAM" id="MobiDB-lite"/>
    </source>
</evidence>
<dbReference type="InterPro" id="IPR006462">
    <property type="entry name" value="MS5"/>
</dbReference>
<feature type="compositionally biased region" description="Basic and acidic residues" evidence="1">
    <location>
        <begin position="167"/>
        <end position="185"/>
    </location>
</feature>
<organism evidence="2 3">
    <name type="scientific">Heracleum sosnowskyi</name>
    <dbReference type="NCBI Taxonomy" id="360622"/>
    <lineage>
        <taxon>Eukaryota</taxon>
        <taxon>Viridiplantae</taxon>
        <taxon>Streptophyta</taxon>
        <taxon>Embryophyta</taxon>
        <taxon>Tracheophyta</taxon>
        <taxon>Spermatophyta</taxon>
        <taxon>Magnoliopsida</taxon>
        <taxon>eudicotyledons</taxon>
        <taxon>Gunneridae</taxon>
        <taxon>Pentapetalae</taxon>
        <taxon>asterids</taxon>
        <taxon>campanulids</taxon>
        <taxon>Apiales</taxon>
        <taxon>Apiaceae</taxon>
        <taxon>Apioideae</taxon>
        <taxon>apioid superclade</taxon>
        <taxon>Tordylieae</taxon>
        <taxon>Tordyliinae</taxon>
        <taxon>Heracleum</taxon>
    </lineage>
</organism>
<dbReference type="Gene3D" id="3.10.450.10">
    <property type="match status" value="1"/>
</dbReference>
<dbReference type="AlphaFoldDB" id="A0AAD8M1Q2"/>
<gene>
    <name evidence="2" type="ORF">POM88_043124</name>
</gene>
<feature type="region of interest" description="Disordered" evidence="1">
    <location>
        <begin position="1"/>
        <end position="24"/>
    </location>
</feature>
<name>A0AAD8M1Q2_9APIA</name>
<dbReference type="PANTHER" id="PTHR31260">
    <property type="entry name" value="CYSTATIN/MONELLIN SUPERFAMILY PROTEIN"/>
    <property type="match status" value="1"/>
</dbReference>
<feature type="region of interest" description="Disordered" evidence="1">
    <location>
        <begin position="127"/>
        <end position="192"/>
    </location>
</feature>
<protein>
    <submittedName>
        <fullName evidence="2">Uncharacterized protein</fullName>
    </submittedName>
</protein>
<reference evidence="2" key="2">
    <citation type="submission" date="2023-05" db="EMBL/GenBank/DDBJ databases">
        <authorList>
            <person name="Schelkunov M.I."/>
        </authorList>
    </citation>
    <scope>NUCLEOTIDE SEQUENCE</scope>
    <source>
        <strain evidence="2">Hsosn_3</strain>
        <tissue evidence="2">Leaf</tissue>
    </source>
</reference>
<comment type="caution">
    <text evidence="2">The sequence shown here is derived from an EMBL/GenBank/DDBJ whole genome shotgun (WGS) entry which is preliminary data.</text>
</comment>
<accession>A0AAD8M1Q2</accession>
<sequence length="456" mass="53536">MSWFKKLKNRFSTEKERSRHGNVEQVMSISALGLNQYYQEPQEEDDGQNPYFKRSRSMSVHEPQEEDDGRIPYLNWGRSMSVHEPQEEDDGRIPYLNRGQSMSVHEPQEEDDGRIPYLNWGRSMSVHEPQEEDDGRIPYLNRGQSMSVHEPQEQDDSRSRSICHRSQIKELNKNRDRNRNPDPKAKRTRPGLVGRDELIRVINQMKTRKVPEDYEYNYEPVELTREDDGIVYIEEALKGAKMNRTWKQKIFSQRLEDDDEELRKQIDDRLKHYHPDIAHRYWVKERYSILEQRQYDRDVSTTQGFEVGYYPYLMRNCGSLIIRYYCPPDANLPDDAIAHLYGLAVHAIQVYNSTEQTNYSVVKVIKTMTDVAGGTWYYMTFQASIPCYGDNLWTFEAKLFQSIPRPEPYIKVDFVRLKMRAASSLIEEPYGANSILPQACCSSSSSSSFYYPFAGQ</sequence>
<dbReference type="PANTHER" id="PTHR31260:SF28">
    <property type="entry name" value="CYSTATIN DOMAIN PROTEIN"/>
    <property type="match status" value="1"/>
</dbReference>
<proteinExistence type="predicted"/>
<evidence type="ECO:0000313" key="2">
    <source>
        <dbReference type="EMBL" id="KAK1358650.1"/>
    </source>
</evidence>
<feature type="compositionally biased region" description="Basic and acidic residues" evidence="1">
    <location>
        <begin position="150"/>
        <end position="159"/>
    </location>
</feature>
<dbReference type="SUPFAM" id="SSF54403">
    <property type="entry name" value="Cystatin/monellin"/>
    <property type="match status" value="1"/>
</dbReference>
<dbReference type="EMBL" id="JAUIZM010000010">
    <property type="protein sequence ID" value="KAK1358650.1"/>
    <property type="molecule type" value="Genomic_DNA"/>
</dbReference>
<evidence type="ECO:0000313" key="3">
    <source>
        <dbReference type="Proteomes" id="UP001237642"/>
    </source>
</evidence>
<feature type="compositionally biased region" description="Basic and acidic residues" evidence="1">
    <location>
        <begin position="11"/>
        <end position="22"/>
    </location>
</feature>
<keyword evidence="3" id="KW-1185">Reference proteome</keyword>
<reference evidence="2" key="1">
    <citation type="submission" date="2023-02" db="EMBL/GenBank/DDBJ databases">
        <title>Genome of toxic invasive species Heracleum sosnowskyi carries increased number of genes despite the absence of recent whole-genome duplications.</title>
        <authorList>
            <person name="Schelkunov M."/>
            <person name="Shtratnikova V."/>
            <person name="Makarenko M."/>
            <person name="Klepikova A."/>
            <person name="Omelchenko D."/>
            <person name="Novikova G."/>
            <person name="Obukhova E."/>
            <person name="Bogdanov V."/>
            <person name="Penin A."/>
            <person name="Logacheva M."/>
        </authorList>
    </citation>
    <scope>NUCLEOTIDE SEQUENCE</scope>
    <source>
        <strain evidence="2">Hsosn_3</strain>
        <tissue evidence="2">Leaf</tissue>
    </source>
</reference>